<dbReference type="PANTHER" id="PTHR13285">
    <property type="entry name" value="ACYLTRANSFERASE"/>
    <property type="match status" value="1"/>
</dbReference>
<sequence>MLFTSFIFWIFFFIILTIFTVVKPIFYKKIILLAGSLFFLFYWDFYWGIAFFLSICINYLLLLKIKDSENNSQKWLILGIFLNVSYLFIIKYLIIFQYENFILPIGISFYTFQNLGSIIDAYRDKKSNTTTEISFLNYALFISFFPQLIAGPIERIKNILPQFQTPLSVSKKHYIDGFYFICFGLFQKVFLGDTSGKIVDVIFSNLNENAITDIILCVFLFSIQIYADFAGYSNIARGLAKCFGIDLMLNFSQPYWSKNIKEFWQSWHISLSQWLRDYLYIPLGGNRFGKNSTYFNLLVVMLLGGIWHGNTMNFLLWGLYHGLLLIIFKKYPFSFKSDVFNVSFTFVFVTIGWLFFRLHAIEDFNSLVQALTENSWYSENSFRYFKITFAFLMVSFGLDYLLKNKKENTIFQLIPNQYFAFGTALTLVFFIFAYLFSNKTYPFIYFQF</sequence>
<keyword evidence="7" id="KW-0012">Acyltransferase</keyword>
<dbReference type="PIRSF" id="PIRSF016636">
    <property type="entry name" value="AlgI_DltB"/>
    <property type="match status" value="1"/>
</dbReference>
<gene>
    <name evidence="9" type="ORF">G4D72_03710</name>
</gene>
<keyword evidence="3 7" id="KW-1003">Cell membrane</keyword>
<dbReference type="EMBL" id="JAAJBT010000002">
    <property type="protein sequence ID" value="NHM01215.1"/>
    <property type="molecule type" value="Genomic_DNA"/>
</dbReference>
<evidence type="ECO:0000256" key="1">
    <source>
        <dbReference type="ARBA" id="ARBA00004651"/>
    </source>
</evidence>
<evidence type="ECO:0000313" key="10">
    <source>
        <dbReference type="Proteomes" id="UP000800984"/>
    </source>
</evidence>
<dbReference type="InterPro" id="IPR028362">
    <property type="entry name" value="AlgI"/>
</dbReference>
<feature type="transmembrane region" description="Helical" evidence="8">
    <location>
        <begin position="6"/>
        <end position="26"/>
    </location>
</feature>
<protein>
    <submittedName>
        <fullName evidence="9">MBOAT family protein</fullName>
    </submittedName>
</protein>
<dbReference type="PIRSF" id="PIRSF500217">
    <property type="entry name" value="AlgI"/>
    <property type="match status" value="1"/>
</dbReference>
<feature type="transmembrane region" description="Helical" evidence="8">
    <location>
        <begin position="339"/>
        <end position="361"/>
    </location>
</feature>
<feature type="transmembrane region" description="Helical" evidence="8">
    <location>
        <begin position="210"/>
        <end position="227"/>
    </location>
</feature>
<evidence type="ECO:0000313" key="9">
    <source>
        <dbReference type="EMBL" id="NHM01215.1"/>
    </source>
</evidence>
<evidence type="ECO:0000256" key="5">
    <source>
        <dbReference type="ARBA" id="ARBA00022989"/>
    </source>
</evidence>
<evidence type="ECO:0000256" key="3">
    <source>
        <dbReference type="ARBA" id="ARBA00022475"/>
    </source>
</evidence>
<feature type="transmembrane region" description="Helical" evidence="8">
    <location>
        <begin position="101"/>
        <end position="123"/>
    </location>
</feature>
<feature type="transmembrane region" description="Helical" evidence="8">
    <location>
        <begin position="75"/>
        <end position="94"/>
    </location>
</feature>
<dbReference type="Proteomes" id="UP000800984">
    <property type="component" value="Unassembled WGS sequence"/>
</dbReference>
<evidence type="ECO:0000256" key="6">
    <source>
        <dbReference type="ARBA" id="ARBA00023136"/>
    </source>
</evidence>
<dbReference type="InterPro" id="IPR004299">
    <property type="entry name" value="MBOAT_fam"/>
</dbReference>
<keyword evidence="7" id="KW-0808">Transferase</keyword>
<evidence type="ECO:0000256" key="4">
    <source>
        <dbReference type="ARBA" id="ARBA00022692"/>
    </source>
</evidence>
<keyword evidence="4 8" id="KW-0812">Transmembrane</keyword>
<evidence type="ECO:0000256" key="7">
    <source>
        <dbReference type="PIRNR" id="PIRNR016636"/>
    </source>
</evidence>
<comment type="caution">
    <text evidence="9">The sequence shown here is derived from an EMBL/GenBank/DDBJ whole genome shotgun (WGS) entry which is preliminary data.</text>
</comment>
<feature type="transmembrane region" description="Helical" evidence="8">
    <location>
        <begin position="292"/>
        <end position="308"/>
    </location>
</feature>
<feature type="transmembrane region" description="Helical" evidence="8">
    <location>
        <begin position="418"/>
        <end position="436"/>
    </location>
</feature>
<evidence type="ECO:0000256" key="8">
    <source>
        <dbReference type="SAM" id="Phobius"/>
    </source>
</evidence>
<dbReference type="PANTHER" id="PTHR13285:SF18">
    <property type="entry name" value="PROTEIN-CYSTEINE N-PALMITOYLTRANSFERASE RASP"/>
    <property type="match status" value="1"/>
</dbReference>
<accession>A0ABX0I220</accession>
<organism evidence="9 10">
    <name type="scientific">Flavobacterium difficile</name>
    <dbReference type="NCBI Taxonomy" id="2709659"/>
    <lineage>
        <taxon>Bacteria</taxon>
        <taxon>Pseudomonadati</taxon>
        <taxon>Bacteroidota</taxon>
        <taxon>Flavobacteriia</taxon>
        <taxon>Flavobacteriales</taxon>
        <taxon>Flavobacteriaceae</taxon>
        <taxon>Flavobacterium</taxon>
    </lineage>
</organism>
<comment type="subcellular location">
    <subcellularLocation>
        <location evidence="1">Cell membrane</location>
        <topology evidence="1">Multi-pass membrane protein</topology>
    </subcellularLocation>
</comment>
<feature type="transmembrane region" description="Helical" evidence="8">
    <location>
        <begin position="38"/>
        <end position="63"/>
    </location>
</feature>
<feature type="transmembrane region" description="Helical" evidence="8">
    <location>
        <begin position="135"/>
        <end position="153"/>
    </location>
</feature>
<comment type="similarity">
    <text evidence="2 7">Belongs to the membrane-bound acyltransferase family.</text>
</comment>
<feature type="transmembrane region" description="Helical" evidence="8">
    <location>
        <begin position="381"/>
        <end position="402"/>
    </location>
</feature>
<reference evidence="9 10" key="1">
    <citation type="submission" date="2020-02" db="EMBL/GenBank/DDBJ databases">
        <authorList>
            <person name="Chen W.-M."/>
        </authorList>
    </citation>
    <scope>NUCLEOTIDE SEQUENCE [LARGE SCALE GENOMIC DNA]</scope>
    <source>
        <strain evidence="9 10">KDG-16</strain>
    </source>
</reference>
<proteinExistence type="inferred from homology"/>
<dbReference type="RefSeq" id="WP_166076271.1">
    <property type="nucleotide sequence ID" value="NZ_JAAJBT010000002.1"/>
</dbReference>
<keyword evidence="6 7" id="KW-0472">Membrane</keyword>
<dbReference type="Pfam" id="PF03062">
    <property type="entry name" value="MBOAT"/>
    <property type="match status" value="1"/>
</dbReference>
<dbReference type="InterPro" id="IPR051085">
    <property type="entry name" value="MB_O-acyltransferase"/>
</dbReference>
<evidence type="ECO:0000256" key="2">
    <source>
        <dbReference type="ARBA" id="ARBA00010323"/>
    </source>
</evidence>
<dbReference type="InterPro" id="IPR024194">
    <property type="entry name" value="Ac/AlaTfrase_AlgI/DltB"/>
</dbReference>
<name>A0ABX0I220_9FLAO</name>
<keyword evidence="5 8" id="KW-1133">Transmembrane helix</keyword>
<keyword evidence="10" id="KW-1185">Reference proteome</keyword>